<dbReference type="AlphaFoldDB" id="V5WEX9"/>
<evidence type="ECO:0000259" key="1">
    <source>
        <dbReference type="PROSITE" id="PS51677"/>
    </source>
</evidence>
<sequence>MDAPEYRSYTTAFTAQITGEQGPWEMQQLSFYPERIDYLASSGQLQIHNRFGLFRSDANLEDISPLETYDSFVRGTDILTGKIHPVDVSPDGRYLVHFESTSPAYGNLVLTLLADNSRTVISRDVELNLDRLPVEWSPESDFFIYQKSGELYYFSIDQFESGRLLSENFRSIGPGRMANVSWGNENELYYISGRLVYQILGVEFFTRSLYQEFLKIGRIVGKIPFRFDSNFDSFWISPDGSQVLLDKGGRNLYLYFLETDDYDASTSPLELPYLYMPRNAGVEQVLWSSEGIVTILLEALYEGERSTSLYRLDLSRTRDVYSFQRMEASEVEAMVMSPDERQIALLHEDGIEIRDYAEWTEEERIPYTLPHHLIYVNNSELIIAGRDTIQRHNIKSGESDFIAFSRVDTIGYSSSNGEILVQTGDVTQAYDHETRRWFSREEYQVKEPEVATRDFRVYLESLSSGSYRNMIMVRRMARSSDSPGTVSLFDPPVRSYEPFPTREEEVSFTTFRHGSRIRRREVSLVFNAVDSVTGLSEILYTLEEYGIRATFFLNGDFMRRHPGAVREIARSNHEVGSLFNMYFNMSDSRFQITRDFIRQGLAKNEDAYFEMTGEELSLLWHAPYYYVSPEIIDAGEQMSYTYIGRDVDSLDWVPTRDDNGISRLYFPSAQLVERIIEQKKPGSIVSMTVGEPGDDRAHGGREDYLFNNLDILINNLLERGYSMVPVSTLMDHAK</sequence>
<dbReference type="SUPFAM" id="SSF82171">
    <property type="entry name" value="DPP6 N-terminal domain-like"/>
    <property type="match status" value="1"/>
</dbReference>
<gene>
    <name evidence="2" type="ORF">L21SP2_0286</name>
</gene>
<proteinExistence type="predicted"/>
<dbReference type="GO" id="GO:0016020">
    <property type="term" value="C:membrane"/>
    <property type="evidence" value="ECO:0007669"/>
    <property type="project" value="TreeGrafter"/>
</dbReference>
<dbReference type="EMBL" id="CP006939">
    <property type="protein sequence ID" value="AHC13726.1"/>
    <property type="molecule type" value="Genomic_DNA"/>
</dbReference>
<dbReference type="HOGENOM" id="CLU_019935_0_0_12"/>
<dbReference type="Proteomes" id="UP000018680">
    <property type="component" value="Chromosome"/>
</dbReference>
<dbReference type="eggNOG" id="COG0726">
    <property type="taxonomic scope" value="Bacteria"/>
</dbReference>
<dbReference type="SUPFAM" id="SSF88713">
    <property type="entry name" value="Glycoside hydrolase/deacetylase"/>
    <property type="match status" value="1"/>
</dbReference>
<accession>V5WEX9</accession>
<dbReference type="InterPro" id="IPR050248">
    <property type="entry name" value="Polysacc_deacetylase_ArnD"/>
</dbReference>
<organism evidence="2 3">
    <name type="scientific">Salinispira pacifica</name>
    <dbReference type="NCBI Taxonomy" id="1307761"/>
    <lineage>
        <taxon>Bacteria</taxon>
        <taxon>Pseudomonadati</taxon>
        <taxon>Spirochaetota</taxon>
        <taxon>Spirochaetia</taxon>
        <taxon>Spirochaetales</taxon>
        <taxon>Spirochaetaceae</taxon>
        <taxon>Salinispira</taxon>
    </lineage>
</organism>
<dbReference type="PATRIC" id="fig|1307761.3.peg.287"/>
<dbReference type="CDD" id="cd10917">
    <property type="entry name" value="CE4_NodB_like_6s_7s"/>
    <property type="match status" value="1"/>
</dbReference>
<protein>
    <recommendedName>
        <fullName evidence="1">NodB homology domain-containing protein</fullName>
    </recommendedName>
</protein>
<dbReference type="InterPro" id="IPR011330">
    <property type="entry name" value="Glyco_hydro/deAcase_b/a-brl"/>
</dbReference>
<dbReference type="InterPro" id="IPR002509">
    <property type="entry name" value="NODB_dom"/>
</dbReference>
<name>V5WEX9_9SPIO</name>
<keyword evidence="3" id="KW-1185">Reference proteome</keyword>
<dbReference type="PANTHER" id="PTHR10587:SF128">
    <property type="entry name" value="POLYSACCHARIDE DEACETYLASE PDAB-RELATED"/>
    <property type="match status" value="1"/>
</dbReference>
<dbReference type="Pfam" id="PF01522">
    <property type="entry name" value="Polysacc_deac_1"/>
    <property type="match status" value="1"/>
</dbReference>
<evidence type="ECO:0000313" key="2">
    <source>
        <dbReference type="EMBL" id="AHC13726.1"/>
    </source>
</evidence>
<reference evidence="2 3" key="1">
    <citation type="journal article" date="2015" name="Stand. Genomic Sci.">
        <title>Complete genome sequence and description of Salinispira pacifica gen. nov., sp. nov., a novel spirochaete isolated form a hypersaline microbial mat.</title>
        <authorList>
            <person name="Ben Hania W."/>
            <person name="Joseph M."/>
            <person name="Schumann P."/>
            <person name="Bunk B."/>
            <person name="Fiebig A."/>
            <person name="Sproer C."/>
            <person name="Klenk H.P."/>
            <person name="Fardeau M.L."/>
            <person name="Spring S."/>
        </authorList>
    </citation>
    <scope>NUCLEOTIDE SEQUENCE [LARGE SCALE GENOMIC DNA]</scope>
    <source>
        <strain evidence="2 3">L21-RPul-D2</strain>
    </source>
</reference>
<dbReference type="KEGG" id="slr:L21SP2_0286"/>
<feature type="domain" description="NodB homology" evidence="1">
    <location>
        <begin position="520"/>
        <end position="724"/>
    </location>
</feature>
<dbReference type="PROSITE" id="PS51677">
    <property type="entry name" value="NODB"/>
    <property type="match status" value="1"/>
</dbReference>
<dbReference type="STRING" id="1307761.L21SP2_0286"/>
<evidence type="ECO:0000313" key="3">
    <source>
        <dbReference type="Proteomes" id="UP000018680"/>
    </source>
</evidence>
<dbReference type="GO" id="GO:0005975">
    <property type="term" value="P:carbohydrate metabolic process"/>
    <property type="evidence" value="ECO:0007669"/>
    <property type="project" value="InterPro"/>
</dbReference>
<dbReference type="PANTHER" id="PTHR10587">
    <property type="entry name" value="GLYCOSYL TRANSFERASE-RELATED"/>
    <property type="match status" value="1"/>
</dbReference>
<dbReference type="GO" id="GO:0016810">
    <property type="term" value="F:hydrolase activity, acting on carbon-nitrogen (but not peptide) bonds"/>
    <property type="evidence" value="ECO:0007669"/>
    <property type="project" value="InterPro"/>
</dbReference>
<dbReference type="Gene3D" id="3.20.20.370">
    <property type="entry name" value="Glycoside hydrolase/deacetylase"/>
    <property type="match status" value="1"/>
</dbReference>